<feature type="domain" description="B box-type" evidence="2">
    <location>
        <begin position="10"/>
        <end position="51"/>
    </location>
</feature>
<proteinExistence type="predicted"/>
<keyword evidence="1" id="KW-0479">Metal-binding</keyword>
<evidence type="ECO:0000259" key="2">
    <source>
        <dbReference type="PROSITE" id="PS50119"/>
    </source>
</evidence>
<dbReference type="Proteomes" id="UP001344447">
    <property type="component" value="Unassembled WGS sequence"/>
</dbReference>
<dbReference type="CDD" id="cd19756">
    <property type="entry name" value="Bbox2"/>
    <property type="match status" value="1"/>
</dbReference>
<dbReference type="InterPro" id="IPR040328">
    <property type="entry name" value="DDB_G0279899-like"/>
</dbReference>
<dbReference type="AlphaFoldDB" id="A0AAN7UIJ9"/>
<accession>A0AAN7UIJ9</accession>
<dbReference type="Pfam" id="PF00643">
    <property type="entry name" value="zf-B_box"/>
    <property type="match status" value="1"/>
</dbReference>
<name>A0AAN7UIJ9_9MYCE</name>
<protein>
    <recommendedName>
        <fullName evidence="2">B box-type domain-containing protein</fullName>
    </recommendedName>
</protein>
<dbReference type="PANTHER" id="PTHR31768">
    <property type="entry name" value="B BOX-TYPE DOMAIN-CONTAINING PROTEIN"/>
    <property type="match status" value="1"/>
</dbReference>
<dbReference type="Gene3D" id="3.30.160.60">
    <property type="entry name" value="Classic Zinc Finger"/>
    <property type="match status" value="1"/>
</dbReference>
<dbReference type="InterPro" id="IPR000315">
    <property type="entry name" value="Znf_B-box"/>
</dbReference>
<evidence type="ECO:0000313" key="3">
    <source>
        <dbReference type="EMBL" id="KAK5582423.1"/>
    </source>
</evidence>
<dbReference type="PROSITE" id="PS50119">
    <property type="entry name" value="ZF_BBOX"/>
    <property type="match status" value="1"/>
</dbReference>
<reference evidence="3 4" key="1">
    <citation type="submission" date="2023-11" db="EMBL/GenBank/DDBJ databases">
        <title>Dfirmibasis_genome.</title>
        <authorList>
            <person name="Edelbroek B."/>
            <person name="Kjellin J."/>
            <person name="Jerlstrom-Hultqvist J."/>
            <person name="Soderbom F."/>
        </authorList>
    </citation>
    <scope>NUCLEOTIDE SEQUENCE [LARGE SCALE GENOMIC DNA]</scope>
    <source>
        <strain evidence="3 4">TNS-C-14</strain>
    </source>
</reference>
<gene>
    <name evidence="3" type="ORF">RB653_004008</name>
</gene>
<keyword evidence="1" id="KW-0862">Zinc</keyword>
<comment type="caution">
    <text evidence="3">The sequence shown here is derived from an EMBL/GenBank/DDBJ whole genome shotgun (WGS) entry which is preliminary data.</text>
</comment>
<sequence>MDNNNKDINSYDIKCAEHESKYRFICITCNLALCDLCIVSVHHRGHETDIINEESAAPIINEFKNEYFETLTECSNKIEELFNESNTIFNKIEEEHIKNINTITKKFKNLYTILQTIEKDSIRKLVTYFDDNKEINTKISKLANNYLISIDRIQNKYKDFNYDEQLNTNNKNYKNEKLEILKHCHQTKLFLKEISCESQIKKFIGEYDNVILETFFKKFKSSAKEIIKINFESEDPTSVLIEGINYPIYKEGENIEFGTNLALGPSVKNLIYGFIPPTVNSVILLDGFKVGLTEGMLPNSVEVLYVGAIKKPLFIPPSVSVLFLTEGFNQRIDEIPPSIKSIYIYTPHPITFPPDEYISYNYSIYVADTYQNNYNFNDVRIQSSDFDLDIELEF</sequence>
<dbReference type="GO" id="GO:0008270">
    <property type="term" value="F:zinc ion binding"/>
    <property type="evidence" value="ECO:0007669"/>
    <property type="project" value="UniProtKB-KW"/>
</dbReference>
<evidence type="ECO:0000256" key="1">
    <source>
        <dbReference type="PROSITE-ProRule" id="PRU00024"/>
    </source>
</evidence>
<dbReference type="SUPFAM" id="SSF57845">
    <property type="entry name" value="B-box zinc-binding domain"/>
    <property type="match status" value="1"/>
</dbReference>
<dbReference type="PANTHER" id="PTHR31768:SF3">
    <property type="entry name" value="B BOX-TYPE DOMAIN-CONTAINING PROTEIN-RELATED"/>
    <property type="match status" value="1"/>
</dbReference>
<keyword evidence="1" id="KW-0863">Zinc-finger</keyword>
<evidence type="ECO:0000313" key="4">
    <source>
        <dbReference type="Proteomes" id="UP001344447"/>
    </source>
</evidence>
<keyword evidence="4" id="KW-1185">Reference proteome</keyword>
<organism evidence="3 4">
    <name type="scientific">Dictyostelium firmibasis</name>
    <dbReference type="NCBI Taxonomy" id="79012"/>
    <lineage>
        <taxon>Eukaryota</taxon>
        <taxon>Amoebozoa</taxon>
        <taxon>Evosea</taxon>
        <taxon>Eumycetozoa</taxon>
        <taxon>Dictyostelia</taxon>
        <taxon>Dictyosteliales</taxon>
        <taxon>Dictyosteliaceae</taxon>
        <taxon>Dictyostelium</taxon>
    </lineage>
</organism>
<dbReference type="EMBL" id="JAVFKY010000001">
    <property type="protein sequence ID" value="KAK5582423.1"/>
    <property type="molecule type" value="Genomic_DNA"/>
</dbReference>